<evidence type="ECO:0000313" key="2">
    <source>
        <dbReference type="Proteomes" id="UP001163324"/>
    </source>
</evidence>
<dbReference type="Proteomes" id="UP001163324">
    <property type="component" value="Chromosome 8"/>
</dbReference>
<gene>
    <name evidence="1" type="ORF">N3K66_008062</name>
</gene>
<organism evidence="1 2">
    <name type="scientific">Trichothecium roseum</name>
    <dbReference type="NCBI Taxonomy" id="47278"/>
    <lineage>
        <taxon>Eukaryota</taxon>
        <taxon>Fungi</taxon>
        <taxon>Dikarya</taxon>
        <taxon>Ascomycota</taxon>
        <taxon>Pezizomycotina</taxon>
        <taxon>Sordariomycetes</taxon>
        <taxon>Hypocreomycetidae</taxon>
        <taxon>Hypocreales</taxon>
        <taxon>Hypocreales incertae sedis</taxon>
        <taxon>Trichothecium</taxon>
    </lineage>
</organism>
<reference evidence="1" key="1">
    <citation type="submission" date="2022-10" db="EMBL/GenBank/DDBJ databases">
        <title>Complete Genome of Trichothecium roseum strain YXFP-22015, a Plant Pathogen Isolated from Citrus.</title>
        <authorList>
            <person name="Wang Y."/>
            <person name="Zhu L."/>
        </authorList>
    </citation>
    <scope>NUCLEOTIDE SEQUENCE</scope>
    <source>
        <strain evidence="1">YXFP-22015</strain>
    </source>
</reference>
<keyword evidence="2" id="KW-1185">Reference proteome</keyword>
<evidence type="ECO:0000313" key="1">
    <source>
        <dbReference type="EMBL" id="KAI9897040.1"/>
    </source>
</evidence>
<comment type="caution">
    <text evidence="1">The sequence shown here is derived from an EMBL/GenBank/DDBJ whole genome shotgun (WGS) entry which is preliminary data.</text>
</comment>
<dbReference type="EMBL" id="CM047947">
    <property type="protein sequence ID" value="KAI9897040.1"/>
    <property type="molecule type" value="Genomic_DNA"/>
</dbReference>
<name>A0ACC0USI8_9HYPO</name>
<proteinExistence type="predicted"/>
<sequence>MLEYFTYKKVKKHREEKKAKEEAEKVERTEPSQDAASAKTGGGKEDLLRRNKSKRHDQDGQRRPEDIGRSDSERPRDAVLDREDEEFLSLFLSEDGPAPPLPERPKTPELEWLTDTSDVDIDRAGSKKGKGKDKDKVEEKGKEKEKGKGDKKPNRISLLFSKHKKGGDTLKPEDAQVTEAEVKREEADINNVLDRLNLSAKNNAAIPLTKESSELLQKFTQIFKDLANGVPTAYDDLVGLIRDRDGAITKGFEKLPGSLQKLVMQLPEKITNSLGPEILAAAAKSQGISAKSGAGLKDTAQSMFMPQNLLELLTKPGALVGMLRAIVTALKTRWPAFIGVNVLWSVALFLLMFVLWYCYKRGREERLEQEQLDNAVEAGSRIEELADDPQLPAPHPETTRFAETDARPTAATSSAEPVDVEGEELRHRRSREDLR</sequence>
<protein>
    <submittedName>
        <fullName evidence="1">Uncharacterized protein</fullName>
    </submittedName>
</protein>
<accession>A0ACC0USI8</accession>